<sequence>MGSKRNTHSSNSFYSNNSSNRQSSNSANNNSNVNSSNNSNIAYQANGGGSNSSSHSLKHNSTKDKISKRSNKKMLSIVFDSNNNSSNNSENVTKLNLSTLNTAVLRKYKDTYKIKTKMNSTREDLLNAITKHWNSQDLSEKDIITHFIYTVRNHGNLLKLPLNAVPKSQVQKSNKVSNNN</sequence>
<dbReference type="EMBL" id="MCFG01000095">
    <property type="protein sequence ID" value="ORX82417.1"/>
    <property type="molecule type" value="Genomic_DNA"/>
</dbReference>
<dbReference type="InterPro" id="IPR025718">
    <property type="entry name" value="SAP30_Sin3-bd"/>
</dbReference>
<evidence type="ECO:0000256" key="2">
    <source>
        <dbReference type="ARBA" id="ARBA00006283"/>
    </source>
</evidence>
<dbReference type="InterPro" id="IPR024145">
    <property type="entry name" value="His_deAcase_SAP30/SAP30L"/>
</dbReference>
<evidence type="ECO:0000259" key="8">
    <source>
        <dbReference type="Pfam" id="PF13867"/>
    </source>
</evidence>
<evidence type="ECO:0000256" key="7">
    <source>
        <dbReference type="SAM" id="MobiDB-lite"/>
    </source>
</evidence>
<keyword evidence="6" id="KW-0539">Nucleus</keyword>
<reference evidence="9 10" key="2">
    <citation type="submission" date="2016-08" db="EMBL/GenBank/DDBJ databases">
        <title>Pervasive Adenine N6-methylation of Active Genes in Fungi.</title>
        <authorList>
            <consortium name="DOE Joint Genome Institute"/>
            <person name="Mondo S.J."/>
            <person name="Dannebaum R.O."/>
            <person name="Kuo R.C."/>
            <person name="Labutti K."/>
            <person name="Haridas S."/>
            <person name="Kuo A."/>
            <person name="Salamov A."/>
            <person name="Ahrendt S.R."/>
            <person name="Lipzen A."/>
            <person name="Sullivan W."/>
            <person name="Andreopoulos W.B."/>
            <person name="Clum A."/>
            <person name="Lindquist E."/>
            <person name="Daum C."/>
            <person name="Ramamoorthy G.K."/>
            <person name="Gryganskyi A."/>
            <person name="Culley D."/>
            <person name="Magnuson J.K."/>
            <person name="James T.Y."/>
            <person name="O'Malley M.A."/>
            <person name="Stajich J.E."/>
            <person name="Spatafora J.W."/>
            <person name="Visel A."/>
            <person name="Grigoriev I.V."/>
        </authorList>
    </citation>
    <scope>NUCLEOTIDE SEQUENCE [LARGE SCALE GENOMIC DNA]</scope>
    <source>
        <strain evidence="9 10">S4</strain>
    </source>
</reference>
<feature type="domain" description="Histone deacetylase complex subunit SAP30 Sin3 binding" evidence="8">
    <location>
        <begin position="100"/>
        <end position="152"/>
    </location>
</feature>
<dbReference type="Gene3D" id="6.10.160.20">
    <property type="match status" value="1"/>
</dbReference>
<keyword evidence="4" id="KW-0805">Transcription regulation</keyword>
<keyword evidence="10" id="KW-1185">Reference proteome</keyword>
<evidence type="ECO:0000256" key="6">
    <source>
        <dbReference type="ARBA" id="ARBA00023242"/>
    </source>
</evidence>
<dbReference type="AlphaFoldDB" id="A0A1Y1X9J7"/>
<evidence type="ECO:0000256" key="1">
    <source>
        <dbReference type="ARBA" id="ARBA00004123"/>
    </source>
</evidence>
<comment type="subcellular location">
    <subcellularLocation>
        <location evidence="1">Nucleus</location>
    </subcellularLocation>
</comment>
<name>A0A1Y1X9J7_9FUNG</name>
<accession>A0A1Y1X9J7</accession>
<evidence type="ECO:0000256" key="4">
    <source>
        <dbReference type="ARBA" id="ARBA00023015"/>
    </source>
</evidence>
<dbReference type="Proteomes" id="UP000193944">
    <property type="component" value="Unassembled WGS sequence"/>
</dbReference>
<reference evidence="9 10" key="1">
    <citation type="submission" date="2016-08" db="EMBL/GenBank/DDBJ databases">
        <title>A Parts List for Fungal Cellulosomes Revealed by Comparative Genomics.</title>
        <authorList>
            <consortium name="DOE Joint Genome Institute"/>
            <person name="Haitjema C.H."/>
            <person name="Gilmore S.P."/>
            <person name="Henske J.K."/>
            <person name="Solomon K.V."/>
            <person name="De Groot R."/>
            <person name="Kuo A."/>
            <person name="Mondo S.J."/>
            <person name="Salamov A.A."/>
            <person name="Labutti K."/>
            <person name="Zhao Z."/>
            <person name="Chiniquy J."/>
            <person name="Barry K."/>
            <person name="Brewer H.M."/>
            <person name="Purvine S.O."/>
            <person name="Wright A.T."/>
            <person name="Boxma B."/>
            <person name="Van Alen T."/>
            <person name="Hackstein J.H."/>
            <person name="Baker S.E."/>
            <person name="Grigoriev I.V."/>
            <person name="O'Malley M.A."/>
        </authorList>
    </citation>
    <scope>NUCLEOTIDE SEQUENCE [LARGE SCALE GENOMIC DNA]</scope>
    <source>
        <strain evidence="9 10">S4</strain>
    </source>
</reference>
<gene>
    <name evidence="9" type="ORF">BCR32DRAFT_244159</name>
</gene>
<keyword evidence="5" id="KW-0804">Transcription</keyword>
<feature type="compositionally biased region" description="Low complexity" evidence="7">
    <location>
        <begin position="9"/>
        <end position="40"/>
    </location>
</feature>
<comment type="similarity">
    <text evidence="2">Belongs to the SAP30 family.</text>
</comment>
<dbReference type="GO" id="GO:0005634">
    <property type="term" value="C:nucleus"/>
    <property type="evidence" value="ECO:0007669"/>
    <property type="project" value="UniProtKB-SubCell"/>
</dbReference>
<evidence type="ECO:0000256" key="3">
    <source>
        <dbReference type="ARBA" id="ARBA00022491"/>
    </source>
</evidence>
<evidence type="ECO:0000313" key="9">
    <source>
        <dbReference type="EMBL" id="ORX82417.1"/>
    </source>
</evidence>
<evidence type="ECO:0000313" key="10">
    <source>
        <dbReference type="Proteomes" id="UP000193944"/>
    </source>
</evidence>
<comment type="caution">
    <text evidence="9">The sequence shown here is derived from an EMBL/GenBank/DDBJ whole genome shotgun (WGS) entry which is preliminary data.</text>
</comment>
<dbReference type="OrthoDB" id="510958at2759"/>
<dbReference type="STRING" id="1754192.A0A1Y1X9J7"/>
<dbReference type="InterPro" id="IPR038291">
    <property type="entry name" value="SAP30_C_sf"/>
</dbReference>
<organism evidence="9 10">
    <name type="scientific">Anaeromyces robustus</name>
    <dbReference type="NCBI Taxonomy" id="1754192"/>
    <lineage>
        <taxon>Eukaryota</taxon>
        <taxon>Fungi</taxon>
        <taxon>Fungi incertae sedis</taxon>
        <taxon>Chytridiomycota</taxon>
        <taxon>Chytridiomycota incertae sedis</taxon>
        <taxon>Neocallimastigomycetes</taxon>
        <taxon>Neocallimastigales</taxon>
        <taxon>Neocallimastigaceae</taxon>
        <taxon>Anaeromyces</taxon>
    </lineage>
</organism>
<dbReference type="PANTHER" id="PTHR13286">
    <property type="entry name" value="SAP30"/>
    <property type="match status" value="1"/>
</dbReference>
<feature type="region of interest" description="Disordered" evidence="7">
    <location>
        <begin position="1"/>
        <end position="70"/>
    </location>
</feature>
<evidence type="ECO:0000256" key="5">
    <source>
        <dbReference type="ARBA" id="ARBA00023163"/>
    </source>
</evidence>
<keyword evidence="3" id="KW-0678">Repressor</keyword>
<proteinExistence type="inferred from homology"/>
<dbReference type="Pfam" id="PF13867">
    <property type="entry name" value="SAP30_Sin3_bdg"/>
    <property type="match status" value="1"/>
</dbReference>
<protein>
    <recommendedName>
        <fullName evidence="8">Histone deacetylase complex subunit SAP30 Sin3 binding domain-containing protein</fullName>
    </recommendedName>
</protein>